<dbReference type="Proteomes" id="UP001148125">
    <property type="component" value="Unassembled WGS sequence"/>
</dbReference>
<name>A0ABT5V998_9BACI</name>
<evidence type="ECO:0000259" key="3">
    <source>
        <dbReference type="PROSITE" id="PS51186"/>
    </source>
</evidence>
<evidence type="ECO:0000313" key="5">
    <source>
        <dbReference type="Proteomes" id="UP001148125"/>
    </source>
</evidence>
<keyword evidence="1" id="KW-0808">Transferase</keyword>
<dbReference type="PROSITE" id="PS51186">
    <property type="entry name" value="GNAT"/>
    <property type="match status" value="1"/>
</dbReference>
<evidence type="ECO:0000313" key="4">
    <source>
        <dbReference type="EMBL" id="MDE5412029.1"/>
    </source>
</evidence>
<keyword evidence="5" id="KW-1185">Reference proteome</keyword>
<dbReference type="InterPro" id="IPR016181">
    <property type="entry name" value="Acyl_CoA_acyltransferase"/>
</dbReference>
<dbReference type="CDD" id="cd04301">
    <property type="entry name" value="NAT_SF"/>
    <property type="match status" value="1"/>
</dbReference>
<dbReference type="InterPro" id="IPR000182">
    <property type="entry name" value="GNAT_dom"/>
</dbReference>
<keyword evidence="2" id="KW-0012">Acyltransferase</keyword>
<gene>
    <name evidence="4" type="ORF">N7Z68_01350</name>
</gene>
<proteinExistence type="predicted"/>
<dbReference type="Gene3D" id="3.40.630.30">
    <property type="match status" value="1"/>
</dbReference>
<dbReference type="Pfam" id="PF00583">
    <property type="entry name" value="Acetyltransf_1"/>
    <property type="match status" value="1"/>
</dbReference>
<dbReference type="RefSeq" id="WP_275116652.1">
    <property type="nucleotide sequence ID" value="NZ_JAOTPO010000001.1"/>
</dbReference>
<reference evidence="4" key="1">
    <citation type="submission" date="2024-05" db="EMBL/GenBank/DDBJ databases">
        <title>Alkalihalobacillus sp. strain MEB203 novel alkaliphilic bacterium from Lonar Lake, India.</title>
        <authorList>
            <person name="Joshi A."/>
            <person name="Thite S."/>
            <person name="Mengade P."/>
        </authorList>
    </citation>
    <scope>NUCLEOTIDE SEQUENCE</scope>
    <source>
        <strain evidence="4">MEB 203</strain>
    </source>
</reference>
<organism evidence="4 5">
    <name type="scientific">Alkalihalobacterium chitinilyticum</name>
    <dbReference type="NCBI Taxonomy" id="2980103"/>
    <lineage>
        <taxon>Bacteria</taxon>
        <taxon>Bacillati</taxon>
        <taxon>Bacillota</taxon>
        <taxon>Bacilli</taxon>
        <taxon>Bacillales</taxon>
        <taxon>Bacillaceae</taxon>
        <taxon>Alkalihalobacterium</taxon>
    </lineage>
</organism>
<protein>
    <submittedName>
        <fullName evidence="4">GNAT family N-acetyltransferase</fullName>
    </submittedName>
</protein>
<dbReference type="EMBL" id="JAOTPO010000001">
    <property type="protein sequence ID" value="MDE5412029.1"/>
    <property type="molecule type" value="Genomic_DNA"/>
</dbReference>
<sequence>MLIKYKSTYKKIAMGLLSYMPKQKQIKALQETIEKYEHDDRWQLFLWKEEDIVGVIGIYEDGDGDFELCHVCVNPSFRDEGIGKQMLQAVQERITGTLKPNKDTKDFYSACLLDV</sequence>
<feature type="domain" description="N-acetyltransferase" evidence="3">
    <location>
        <begin position="3"/>
        <end position="115"/>
    </location>
</feature>
<dbReference type="SUPFAM" id="SSF55729">
    <property type="entry name" value="Acyl-CoA N-acyltransferases (Nat)"/>
    <property type="match status" value="1"/>
</dbReference>
<comment type="caution">
    <text evidence="4">The sequence shown here is derived from an EMBL/GenBank/DDBJ whole genome shotgun (WGS) entry which is preliminary data.</text>
</comment>
<evidence type="ECO:0000256" key="2">
    <source>
        <dbReference type="ARBA" id="ARBA00023315"/>
    </source>
</evidence>
<evidence type="ECO:0000256" key="1">
    <source>
        <dbReference type="ARBA" id="ARBA00022679"/>
    </source>
</evidence>
<accession>A0ABT5V998</accession>
<dbReference type="PANTHER" id="PTHR43800:SF1">
    <property type="entry name" value="PEPTIDYL-LYSINE N-ACETYLTRANSFERASE YJAB"/>
    <property type="match status" value="1"/>
</dbReference>
<dbReference type="PANTHER" id="PTHR43800">
    <property type="entry name" value="PEPTIDYL-LYSINE N-ACETYLTRANSFERASE YJAB"/>
    <property type="match status" value="1"/>
</dbReference>